<accession>A0A3N1D4N8</accession>
<organism evidence="1 2">
    <name type="scientific">Actinocorallia herbida</name>
    <dbReference type="NCBI Taxonomy" id="58109"/>
    <lineage>
        <taxon>Bacteria</taxon>
        <taxon>Bacillati</taxon>
        <taxon>Actinomycetota</taxon>
        <taxon>Actinomycetes</taxon>
        <taxon>Streptosporangiales</taxon>
        <taxon>Thermomonosporaceae</taxon>
        <taxon>Actinocorallia</taxon>
    </lineage>
</organism>
<dbReference type="AlphaFoldDB" id="A0A3N1D4N8"/>
<reference evidence="1 2" key="1">
    <citation type="submission" date="2018-11" db="EMBL/GenBank/DDBJ databases">
        <title>Sequencing the genomes of 1000 actinobacteria strains.</title>
        <authorList>
            <person name="Klenk H.-P."/>
        </authorList>
    </citation>
    <scope>NUCLEOTIDE SEQUENCE [LARGE SCALE GENOMIC DNA]</scope>
    <source>
        <strain evidence="1 2">DSM 44254</strain>
    </source>
</reference>
<dbReference type="Gene3D" id="2.30.110.10">
    <property type="entry name" value="Electron Transport, Fmn-binding Protein, Chain A"/>
    <property type="match status" value="1"/>
</dbReference>
<name>A0A3N1D4N8_9ACTN</name>
<dbReference type="SUPFAM" id="SSF50475">
    <property type="entry name" value="FMN-binding split barrel"/>
    <property type="match status" value="1"/>
</dbReference>
<gene>
    <name evidence="1" type="ORF">EDD29_6156</name>
</gene>
<dbReference type="InterPro" id="IPR012349">
    <property type="entry name" value="Split_barrel_FMN-bd"/>
</dbReference>
<dbReference type="Proteomes" id="UP000272400">
    <property type="component" value="Unassembled WGS sequence"/>
</dbReference>
<dbReference type="InterPro" id="IPR024747">
    <property type="entry name" value="Pyridox_Oxase-rel"/>
</dbReference>
<dbReference type="Pfam" id="PF12900">
    <property type="entry name" value="Pyridox_ox_2"/>
    <property type="match status" value="1"/>
</dbReference>
<dbReference type="EMBL" id="RJKE01000001">
    <property type="protein sequence ID" value="ROO88487.1"/>
    <property type="molecule type" value="Genomic_DNA"/>
</dbReference>
<dbReference type="RefSeq" id="WP_123667722.1">
    <property type="nucleotide sequence ID" value="NZ_RJKE01000001.1"/>
</dbReference>
<evidence type="ECO:0000313" key="1">
    <source>
        <dbReference type="EMBL" id="ROO88487.1"/>
    </source>
</evidence>
<comment type="caution">
    <text evidence="1">The sequence shown here is derived from an EMBL/GenBank/DDBJ whole genome shotgun (WGS) entry which is preliminary data.</text>
</comment>
<sequence>MTGERRAPEILAPDECLALLATVPVGRVAFTDRALPAIQPVNFVMDGTDVVLRTGHGSKLAIAMRRAVVAFEAGAFDPVTHAGWTVTVLGESRTVTDPAELARLDALPLRVWAGGRRDHYLRITGRYLSGRRLRAAAA</sequence>
<evidence type="ECO:0000313" key="2">
    <source>
        <dbReference type="Proteomes" id="UP000272400"/>
    </source>
</evidence>
<dbReference type="OrthoDB" id="3212118at2"/>
<keyword evidence="2" id="KW-1185">Reference proteome</keyword>
<protein>
    <submittedName>
        <fullName evidence="1">Nitroimidazol reductase NimA-like FMN-containing flavoprotein (Pyridoxamine 5'-phosphate oxidase superfamily)</fullName>
    </submittedName>
</protein>
<proteinExistence type="predicted"/>